<gene>
    <name evidence="1" type="ORF">BV510_10820</name>
    <name evidence="2" type="ORF">CRI78_16865</name>
</gene>
<comment type="caution">
    <text evidence="1">The sequence shown here is derived from an EMBL/GenBank/DDBJ whole genome shotgun (WGS) entry which is preliminary data.</text>
</comment>
<reference evidence="2 4" key="2">
    <citation type="submission" date="2017-10" db="EMBL/GenBank/DDBJ databases">
        <title>The new phylogeny of genus Mycobacterium.</title>
        <authorList>
            <person name="Tortoli E."/>
            <person name="Trovato A."/>
            <person name="Cirillo D.M."/>
        </authorList>
    </citation>
    <scope>NUCLEOTIDE SEQUENCE [LARGE SCALE GENOMIC DNA]</scope>
    <source>
        <strain evidence="2 4">IP141170001</strain>
    </source>
</reference>
<sequence>MRGRGNGFVPRVTGTVAAATAVLAVAGCAQQVDGVAQPARSAAERGYGFTDDRCGLLTDGSVRTALAADEVTRPYSGAVCQYVLSRAGVMLDVTFTWFDTGNLDRERAVAADRGAQISDTVVERRPAFLARRDTTGTACAATAAAGGGVLSWWVQTRGSERSDEGKPGTGGADVCLDAEKLLSATLKSDM</sequence>
<evidence type="ECO:0000313" key="2">
    <source>
        <dbReference type="EMBL" id="PEG53289.1"/>
    </source>
</evidence>
<dbReference type="InterPro" id="IPR024520">
    <property type="entry name" value="DUF3558"/>
</dbReference>
<dbReference type="EMBL" id="PDCR01000021">
    <property type="protein sequence ID" value="PEG53289.1"/>
    <property type="molecule type" value="Genomic_DNA"/>
</dbReference>
<dbReference type="OrthoDB" id="4761308at2"/>
<dbReference type="AlphaFoldDB" id="A0A1Q4HED7"/>
<name>A0A1Q4HED7_9MYCO</name>
<dbReference type="Proteomes" id="UP000220340">
    <property type="component" value="Unassembled WGS sequence"/>
</dbReference>
<organism evidence="1 3">
    <name type="scientific">Mycolicibacterium diernhoferi</name>
    <dbReference type="NCBI Taxonomy" id="1801"/>
    <lineage>
        <taxon>Bacteria</taxon>
        <taxon>Bacillati</taxon>
        <taxon>Actinomycetota</taxon>
        <taxon>Actinomycetes</taxon>
        <taxon>Mycobacteriales</taxon>
        <taxon>Mycobacteriaceae</taxon>
        <taxon>Mycolicibacterium</taxon>
    </lineage>
</organism>
<evidence type="ECO:0000313" key="3">
    <source>
        <dbReference type="Proteomes" id="UP000191039"/>
    </source>
</evidence>
<accession>A0A1Q4HED7</accession>
<dbReference type="Proteomes" id="UP000191039">
    <property type="component" value="Unassembled WGS sequence"/>
</dbReference>
<dbReference type="RefSeq" id="WP_073856271.1">
    <property type="nucleotide sequence ID" value="NZ_BAAATC010000020.1"/>
</dbReference>
<proteinExistence type="predicted"/>
<protein>
    <submittedName>
        <fullName evidence="2">DUF3558 domain-containing protein</fullName>
    </submittedName>
</protein>
<dbReference type="STRING" id="1801.BRW64_10895"/>
<keyword evidence="4" id="KW-1185">Reference proteome</keyword>
<evidence type="ECO:0000313" key="4">
    <source>
        <dbReference type="Proteomes" id="UP000220340"/>
    </source>
</evidence>
<dbReference type="Pfam" id="PF12079">
    <property type="entry name" value="DUF3558"/>
    <property type="match status" value="1"/>
</dbReference>
<dbReference type="EMBL" id="MIJD01000093">
    <property type="protein sequence ID" value="OPE54335.1"/>
    <property type="molecule type" value="Genomic_DNA"/>
</dbReference>
<dbReference type="PROSITE" id="PS51257">
    <property type="entry name" value="PROKAR_LIPOPROTEIN"/>
    <property type="match status" value="1"/>
</dbReference>
<reference evidence="1 3" key="1">
    <citation type="submission" date="2016-09" db="EMBL/GenBank/DDBJ databases">
        <title>genome sequences of unsequenced Mycobacteria.</title>
        <authorList>
            <person name="Greninger A.L."/>
            <person name="Jerome K.R."/>
            <person name="Mcnair B."/>
            <person name="Wallis C."/>
            <person name="Fang F."/>
        </authorList>
    </citation>
    <scope>NUCLEOTIDE SEQUENCE [LARGE SCALE GENOMIC DNA]</scope>
    <source>
        <strain evidence="1 3">BM1</strain>
    </source>
</reference>
<evidence type="ECO:0000313" key="1">
    <source>
        <dbReference type="EMBL" id="OPE54335.1"/>
    </source>
</evidence>